<evidence type="ECO:0000256" key="1">
    <source>
        <dbReference type="ARBA" id="ARBA00004853"/>
    </source>
</evidence>
<evidence type="ECO:0000256" key="3">
    <source>
        <dbReference type="ARBA" id="ARBA00022723"/>
    </source>
</evidence>
<dbReference type="NCBIfam" id="TIGR00505">
    <property type="entry name" value="ribA"/>
    <property type="match status" value="1"/>
</dbReference>
<dbReference type="GO" id="GO:0008686">
    <property type="term" value="F:3,4-dihydroxy-2-butanone-4-phosphate synthase activity"/>
    <property type="evidence" value="ECO:0007669"/>
    <property type="project" value="TreeGrafter"/>
</dbReference>
<feature type="binding site" evidence="9">
    <location>
        <position position="58"/>
    </location>
    <ligand>
        <name>Zn(2+)</name>
        <dbReference type="ChEBI" id="CHEBI:29105"/>
        <note>catalytic</note>
    </ligand>
</feature>
<dbReference type="InterPro" id="IPR036144">
    <property type="entry name" value="RibA-like_sf"/>
</dbReference>
<dbReference type="GO" id="GO:0005829">
    <property type="term" value="C:cytosol"/>
    <property type="evidence" value="ECO:0007669"/>
    <property type="project" value="TreeGrafter"/>
</dbReference>
<dbReference type="GO" id="GO:0009231">
    <property type="term" value="P:riboflavin biosynthetic process"/>
    <property type="evidence" value="ECO:0007669"/>
    <property type="project" value="UniProtKB-UniRule"/>
</dbReference>
<comment type="function">
    <text evidence="9">Catalyzes the conversion of GTP to 2,5-diamino-6-ribosylamino-4(3H)-pyrimidinone 5'-phosphate (DARP), formate and pyrophosphate.</text>
</comment>
<feature type="binding site" evidence="9">
    <location>
        <position position="69"/>
    </location>
    <ligand>
        <name>Zn(2+)</name>
        <dbReference type="ChEBI" id="CHEBI:29105"/>
        <note>catalytic</note>
    </ligand>
</feature>
<dbReference type="PANTHER" id="PTHR21327">
    <property type="entry name" value="GTP CYCLOHYDROLASE II-RELATED"/>
    <property type="match status" value="1"/>
</dbReference>
<dbReference type="InterPro" id="IPR000926">
    <property type="entry name" value="RibA"/>
</dbReference>
<keyword evidence="6 9" id="KW-0862">Zinc</keyword>
<feature type="active site" description="Proton acceptor" evidence="9">
    <location>
        <position position="130"/>
    </location>
</feature>
<dbReference type="GO" id="GO:0008270">
    <property type="term" value="F:zinc ion binding"/>
    <property type="evidence" value="ECO:0007669"/>
    <property type="project" value="UniProtKB-UniRule"/>
</dbReference>
<keyword evidence="3 9" id="KW-0479">Metal-binding</keyword>
<dbReference type="EC" id="3.5.4.25" evidence="9"/>
<evidence type="ECO:0000313" key="12">
    <source>
        <dbReference type="Proteomes" id="UP000030017"/>
    </source>
</evidence>
<evidence type="ECO:0000313" key="11">
    <source>
        <dbReference type="EMBL" id="KGM52730.1"/>
    </source>
</evidence>
<dbReference type="EMBL" id="AVPS01000001">
    <property type="protein sequence ID" value="KGM52730.1"/>
    <property type="molecule type" value="Genomic_DNA"/>
</dbReference>
<protein>
    <recommendedName>
        <fullName evidence="9">GTP cyclohydrolase-2</fullName>
        <ecNumber evidence="9">3.5.4.25</ecNumber>
    </recommendedName>
    <alternativeName>
        <fullName evidence="9">GTP cyclohydrolase II</fullName>
    </alternativeName>
</protein>
<keyword evidence="2 9" id="KW-0686">Riboflavin biosynthesis</keyword>
<dbReference type="Proteomes" id="UP000030017">
    <property type="component" value="Unassembled WGS sequence"/>
</dbReference>
<evidence type="ECO:0000256" key="7">
    <source>
        <dbReference type="ARBA" id="ARBA00023134"/>
    </source>
</evidence>
<dbReference type="eggNOG" id="COG0807">
    <property type="taxonomic scope" value="Bacteria"/>
</dbReference>
<comment type="cofactor">
    <cofactor evidence="9">
        <name>Zn(2+)</name>
        <dbReference type="ChEBI" id="CHEBI:29105"/>
    </cofactor>
    <text evidence="9">Binds 1 zinc ion per subunit.</text>
</comment>
<organism evidence="11 12">
    <name type="scientific">Lysobacter concretionis Ko07 = DSM 16239</name>
    <dbReference type="NCBI Taxonomy" id="1122185"/>
    <lineage>
        <taxon>Bacteria</taxon>
        <taxon>Pseudomonadati</taxon>
        <taxon>Pseudomonadota</taxon>
        <taxon>Gammaproteobacteria</taxon>
        <taxon>Lysobacterales</taxon>
        <taxon>Lysobacteraceae</taxon>
        <taxon>Novilysobacter</taxon>
    </lineage>
</organism>
<evidence type="ECO:0000256" key="9">
    <source>
        <dbReference type="HAMAP-Rule" id="MF_00179"/>
    </source>
</evidence>
<comment type="caution">
    <text evidence="11">The sequence shown here is derived from an EMBL/GenBank/DDBJ whole genome shotgun (WGS) entry which is preliminary data.</text>
</comment>
<dbReference type="AlphaFoldDB" id="A0A0A0ER93"/>
<dbReference type="GO" id="GO:0005525">
    <property type="term" value="F:GTP binding"/>
    <property type="evidence" value="ECO:0007669"/>
    <property type="project" value="UniProtKB-KW"/>
</dbReference>
<evidence type="ECO:0000256" key="2">
    <source>
        <dbReference type="ARBA" id="ARBA00022619"/>
    </source>
</evidence>
<feature type="binding site" evidence="9">
    <location>
        <position position="153"/>
    </location>
    <ligand>
        <name>GTP</name>
        <dbReference type="ChEBI" id="CHEBI:37565"/>
    </ligand>
</feature>
<feature type="binding site" evidence="9">
    <location>
        <position position="74"/>
    </location>
    <ligand>
        <name>GTP</name>
        <dbReference type="ChEBI" id="CHEBI:37565"/>
    </ligand>
</feature>
<dbReference type="UniPathway" id="UPA00275">
    <property type="reaction ID" value="UER00400"/>
</dbReference>
<evidence type="ECO:0000256" key="8">
    <source>
        <dbReference type="ARBA" id="ARBA00049295"/>
    </source>
</evidence>
<dbReference type="HAMAP" id="MF_00179">
    <property type="entry name" value="RibA"/>
    <property type="match status" value="1"/>
</dbReference>
<dbReference type="FunFam" id="3.40.50.10990:FF:000002">
    <property type="entry name" value="GTP cyclohydrolase-2"/>
    <property type="match status" value="1"/>
</dbReference>
<evidence type="ECO:0000256" key="6">
    <source>
        <dbReference type="ARBA" id="ARBA00022833"/>
    </source>
</evidence>
<keyword evidence="4 9" id="KW-0547">Nucleotide-binding</keyword>
<evidence type="ECO:0000256" key="4">
    <source>
        <dbReference type="ARBA" id="ARBA00022741"/>
    </source>
</evidence>
<dbReference type="GO" id="GO:0003935">
    <property type="term" value="F:GTP cyclohydrolase II activity"/>
    <property type="evidence" value="ECO:0007669"/>
    <property type="project" value="UniProtKB-UniRule"/>
</dbReference>
<dbReference type="NCBIfam" id="NF001591">
    <property type="entry name" value="PRK00393.1"/>
    <property type="match status" value="1"/>
</dbReference>
<gene>
    <name evidence="9" type="primary">ribA</name>
    <name evidence="11" type="ORF">N792_00305</name>
</gene>
<keyword evidence="5 9" id="KW-0378">Hydrolase</keyword>
<feature type="binding site" evidence="9">
    <location>
        <begin position="96"/>
        <end position="98"/>
    </location>
    <ligand>
        <name>GTP</name>
        <dbReference type="ChEBI" id="CHEBI:37565"/>
    </ligand>
</feature>
<dbReference type="STRING" id="1122185.N792_00305"/>
<evidence type="ECO:0000256" key="5">
    <source>
        <dbReference type="ARBA" id="ARBA00022801"/>
    </source>
</evidence>
<dbReference type="InterPro" id="IPR032677">
    <property type="entry name" value="GTP_cyclohydro_II"/>
</dbReference>
<feature type="binding site" evidence="9">
    <location>
        <position position="118"/>
    </location>
    <ligand>
        <name>GTP</name>
        <dbReference type="ChEBI" id="CHEBI:37565"/>
    </ligand>
</feature>
<dbReference type="SUPFAM" id="SSF142695">
    <property type="entry name" value="RibA-like"/>
    <property type="match status" value="1"/>
</dbReference>
<dbReference type="Gene3D" id="3.40.50.10990">
    <property type="entry name" value="GTP cyclohydrolase II"/>
    <property type="match status" value="1"/>
</dbReference>
<comment type="pathway">
    <text evidence="1 9">Cofactor biosynthesis; riboflavin biosynthesis; 5-amino-6-(D-ribitylamino)uracil from GTP: step 1/4.</text>
</comment>
<reference evidence="11 12" key="1">
    <citation type="submission" date="2013-08" db="EMBL/GenBank/DDBJ databases">
        <title>Genome sequencing of Lysobacter.</title>
        <authorList>
            <person name="Zhang S."/>
            <person name="Wang G."/>
        </authorList>
    </citation>
    <scope>NUCLEOTIDE SEQUENCE [LARGE SCALE GENOMIC DNA]</scope>
    <source>
        <strain evidence="11 12">Ko07</strain>
    </source>
</reference>
<keyword evidence="12" id="KW-1185">Reference proteome</keyword>
<dbReference type="CDD" id="cd00641">
    <property type="entry name" value="GTP_cyclohydro2"/>
    <property type="match status" value="1"/>
</dbReference>
<comment type="catalytic activity">
    <reaction evidence="8 9">
        <text>GTP + 4 H2O = 2,5-diamino-6-hydroxy-4-(5-phosphoribosylamino)-pyrimidine + formate + 2 phosphate + 3 H(+)</text>
        <dbReference type="Rhea" id="RHEA:23704"/>
        <dbReference type="ChEBI" id="CHEBI:15377"/>
        <dbReference type="ChEBI" id="CHEBI:15378"/>
        <dbReference type="ChEBI" id="CHEBI:15740"/>
        <dbReference type="ChEBI" id="CHEBI:37565"/>
        <dbReference type="ChEBI" id="CHEBI:43474"/>
        <dbReference type="ChEBI" id="CHEBI:58614"/>
        <dbReference type="EC" id="3.5.4.25"/>
    </reaction>
</comment>
<feature type="domain" description="GTP cyclohydrolase II" evidence="10">
    <location>
        <begin position="12"/>
        <end position="173"/>
    </location>
</feature>
<evidence type="ECO:0000259" key="10">
    <source>
        <dbReference type="Pfam" id="PF00925"/>
    </source>
</evidence>
<sequence length="203" mass="21982">MVAAPHAEYIDSCDLPTPWGTFRLHGFIDRATGKEHVVLTLGDLANGGPVLARVHSECLTGDALFSQRCDCGAQLEDALRRIAAEGRGMVLYLRQEGRGIGLINKIRAYHLQDTGADTVEANEALGFAADLRGYGLCQSMLAHFGVTALRLMTNNPAKVVALQKLGIAVSERQSILVGHNACNRRYLLTKQDKLGHFIDTAGK</sequence>
<dbReference type="PANTHER" id="PTHR21327:SF18">
    <property type="entry name" value="3,4-DIHYDROXY-2-BUTANONE 4-PHOSPHATE SYNTHASE"/>
    <property type="match status" value="1"/>
</dbReference>
<accession>A0A0A0ER93</accession>
<name>A0A0A0ER93_9GAMM</name>
<keyword evidence="7 9" id="KW-0342">GTP-binding</keyword>
<feature type="binding site" evidence="9">
    <location>
        <position position="71"/>
    </location>
    <ligand>
        <name>Zn(2+)</name>
        <dbReference type="ChEBI" id="CHEBI:29105"/>
        <note>catalytic</note>
    </ligand>
</feature>
<feature type="binding site" evidence="9">
    <location>
        <begin position="53"/>
        <end position="57"/>
    </location>
    <ligand>
        <name>GTP</name>
        <dbReference type="ChEBI" id="CHEBI:37565"/>
    </ligand>
</feature>
<comment type="similarity">
    <text evidence="9">Belongs to the GTP cyclohydrolase II family.</text>
</comment>
<feature type="active site" description="Nucleophile" evidence="9">
    <location>
        <position position="132"/>
    </location>
</feature>
<feature type="binding site" evidence="9">
    <location>
        <position position="158"/>
    </location>
    <ligand>
        <name>GTP</name>
        <dbReference type="ChEBI" id="CHEBI:37565"/>
    </ligand>
</feature>
<proteinExistence type="inferred from homology"/>
<dbReference type="Pfam" id="PF00925">
    <property type="entry name" value="GTP_cyclohydro2"/>
    <property type="match status" value="1"/>
</dbReference>